<feature type="compositionally biased region" description="Polar residues" evidence="1">
    <location>
        <begin position="78"/>
        <end position="94"/>
    </location>
</feature>
<evidence type="ECO:0000313" key="3">
    <source>
        <dbReference type="Proteomes" id="UP000011682"/>
    </source>
</evidence>
<protein>
    <submittedName>
        <fullName evidence="2">Uncharacterized protein</fullName>
    </submittedName>
</protein>
<proteinExistence type="predicted"/>
<sequence>MEPLGNSPAAGRNHRLGTSSRITALGLYALVASHADDVVRLAGIHGERLGDFSDGLVQPVLRGRPPAARSDGPHDGQQKQARSSSTHINTSFNT</sequence>
<feature type="region of interest" description="Disordered" evidence="1">
    <location>
        <begin position="49"/>
        <end position="94"/>
    </location>
</feature>
<dbReference type="AlphaFoldDB" id="S9PGT4"/>
<comment type="caution">
    <text evidence="2">The sequence shown here is derived from an EMBL/GenBank/DDBJ whole genome shotgun (WGS) entry which is preliminary data.</text>
</comment>
<dbReference type="EMBL" id="ANAH02000007">
    <property type="protein sequence ID" value="EPX62296.1"/>
    <property type="molecule type" value="Genomic_DNA"/>
</dbReference>
<name>S9PGT4_CYSF2</name>
<accession>S9PGT4</accession>
<reference evidence="2" key="1">
    <citation type="submission" date="2013-05" db="EMBL/GenBank/DDBJ databases">
        <title>Genome assembly of Cystobacter fuscus DSM 2262.</title>
        <authorList>
            <person name="Sharma G."/>
            <person name="Khatri I."/>
            <person name="Kaur C."/>
            <person name="Mayilraj S."/>
            <person name="Subramanian S."/>
        </authorList>
    </citation>
    <scope>NUCLEOTIDE SEQUENCE [LARGE SCALE GENOMIC DNA]</scope>
    <source>
        <strain evidence="2">DSM 2262</strain>
    </source>
</reference>
<organism evidence="2 3">
    <name type="scientific">Cystobacter fuscus (strain ATCC 25194 / DSM 2262 / NBRC 100088 / M29)</name>
    <dbReference type="NCBI Taxonomy" id="1242864"/>
    <lineage>
        <taxon>Bacteria</taxon>
        <taxon>Pseudomonadati</taxon>
        <taxon>Myxococcota</taxon>
        <taxon>Myxococcia</taxon>
        <taxon>Myxococcales</taxon>
        <taxon>Cystobacterineae</taxon>
        <taxon>Archangiaceae</taxon>
        <taxon>Cystobacter</taxon>
    </lineage>
</organism>
<dbReference type="Proteomes" id="UP000011682">
    <property type="component" value="Unassembled WGS sequence"/>
</dbReference>
<evidence type="ECO:0000256" key="1">
    <source>
        <dbReference type="SAM" id="MobiDB-lite"/>
    </source>
</evidence>
<evidence type="ECO:0000313" key="2">
    <source>
        <dbReference type="EMBL" id="EPX62296.1"/>
    </source>
</evidence>
<keyword evidence="3" id="KW-1185">Reference proteome</keyword>
<gene>
    <name evidence="2" type="ORF">D187_008483</name>
</gene>